<dbReference type="AlphaFoldDB" id="A0A9P1CU92"/>
<comment type="caution">
    <text evidence="4">The sequence shown here is derived from an EMBL/GenBank/DDBJ whole genome shotgun (WGS) entry which is preliminary data.</text>
</comment>
<evidence type="ECO:0000256" key="1">
    <source>
        <dbReference type="SAM" id="Coils"/>
    </source>
</evidence>
<evidence type="ECO:0000256" key="2">
    <source>
        <dbReference type="SAM" id="MobiDB-lite"/>
    </source>
</evidence>
<proteinExistence type="predicted"/>
<feature type="coiled-coil region" evidence="1">
    <location>
        <begin position="262"/>
        <end position="289"/>
    </location>
</feature>
<reference evidence="4" key="1">
    <citation type="submission" date="2022-10" db="EMBL/GenBank/DDBJ databases">
        <authorList>
            <person name="Chen Y."/>
            <person name="Dougan E. K."/>
            <person name="Chan C."/>
            <person name="Rhodes N."/>
            <person name="Thang M."/>
        </authorList>
    </citation>
    <scope>NUCLEOTIDE SEQUENCE</scope>
</reference>
<dbReference type="InterPro" id="IPR001478">
    <property type="entry name" value="PDZ"/>
</dbReference>
<feature type="compositionally biased region" description="Basic and acidic residues" evidence="2">
    <location>
        <begin position="365"/>
        <end position="374"/>
    </location>
</feature>
<organism evidence="4">
    <name type="scientific">Cladocopium goreaui</name>
    <dbReference type="NCBI Taxonomy" id="2562237"/>
    <lineage>
        <taxon>Eukaryota</taxon>
        <taxon>Sar</taxon>
        <taxon>Alveolata</taxon>
        <taxon>Dinophyceae</taxon>
        <taxon>Suessiales</taxon>
        <taxon>Symbiodiniaceae</taxon>
        <taxon>Cladocopium</taxon>
    </lineage>
</organism>
<dbReference type="OrthoDB" id="408002at2759"/>
<name>A0A9P1CU92_9DINO</name>
<accession>A0A9P1CU92</accession>
<dbReference type="EMBL" id="CAMXCT010002524">
    <property type="protein sequence ID" value="CAI3998672.1"/>
    <property type="molecule type" value="Genomic_DNA"/>
</dbReference>
<keyword evidence="6" id="KW-1185">Reference proteome</keyword>
<dbReference type="EMBL" id="CAMXCT030002524">
    <property type="protein sequence ID" value="CAL4785984.1"/>
    <property type="molecule type" value="Genomic_DNA"/>
</dbReference>
<feature type="compositionally biased region" description="Low complexity" evidence="2">
    <location>
        <begin position="352"/>
        <end position="364"/>
    </location>
</feature>
<evidence type="ECO:0000313" key="5">
    <source>
        <dbReference type="EMBL" id="CAL4785984.1"/>
    </source>
</evidence>
<gene>
    <name evidence="4" type="ORF">C1SCF055_LOCUS24949</name>
</gene>
<feature type="domain" description="PDZ" evidence="3">
    <location>
        <begin position="763"/>
        <end position="848"/>
    </location>
</feature>
<keyword evidence="1" id="KW-0175">Coiled coil</keyword>
<evidence type="ECO:0000313" key="6">
    <source>
        <dbReference type="Proteomes" id="UP001152797"/>
    </source>
</evidence>
<evidence type="ECO:0000313" key="4">
    <source>
        <dbReference type="EMBL" id="CAI3998672.1"/>
    </source>
</evidence>
<feature type="region of interest" description="Disordered" evidence="2">
    <location>
        <begin position="352"/>
        <end position="374"/>
    </location>
</feature>
<protein>
    <submittedName>
        <fullName evidence="5">PDZ domain-containing protein</fullName>
    </submittedName>
</protein>
<reference evidence="5 6" key="2">
    <citation type="submission" date="2024-05" db="EMBL/GenBank/DDBJ databases">
        <authorList>
            <person name="Chen Y."/>
            <person name="Shah S."/>
            <person name="Dougan E. K."/>
            <person name="Thang M."/>
            <person name="Chan C."/>
        </authorList>
    </citation>
    <scope>NUCLEOTIDE SEQUENCE [LARGE SCALE GENOMIC DNA]</scope>
</reference>
<dbReference type="Proteomes" id="UP001152797">
    <property type="component" value="Unassembled WGS sequence"/>
</dbReference>
<feature type="coiled-coil region" evidence="1">
    <location>
        <begin position="605"/>
        <end position="664"/>
    </location>
</feature>
<dbReference type="EMBL" id="CAMXCT020002524">
    <property type="protein sequence ID" value="CAL1152047.1"/>
    <property type="molecule type" value="Genomic_DNA"/>
</dbReference>
<evidence type="ECO:0000259" key="3">
    <source>
        <dbReference type="PROSITE" id="PS50106"/>
    </source>
</evidence>
<sequence>MAVAQAGAPSGWFWASANSVQPSGDGDVKQRIEPKVLAALVNRFTAETAEFLTAFATQAEATGIDLGWEAKLLQLSQRLERLERSGAKGGGMPLRQEGFSFLDNSVSPKCPGTCVVGEGQPFAEVSYKRHTHQVLRWPCHSFPFELSSGKLEIQIYLAEDELAFQQQYRKPAGSCFLNLETLPAVQGLQELRLPLEASPSRSRLWPALPPTSLPRGVVVTSLRVLLQRREKLAAVVWALSVGETDFAKVFEPPSEEAPDLLANRWRAKYEKQKGVVEGLQREHEAALQKMDDRVQLYKVQVAATMELCGKIVWQQMAHVALRAWAGWVADEKNQRQFDQLSEDARLFHLQSSQQKKEQTQQLRQLEQEKEDATQRETTSQLRWARCLERWAVALEAEGSEAFVAFVAWKRRWCHLRQVQRMEQLVAMRGTDLLQQIVLAAWHGTLGSHALQLAAERLERLDDRVAQRELRRRAAREVAGAAPRPWQVEAALQMWILVVRSKQNNSLVANMVDFTAKRVYMAAGLLSLCFCRWHASISRFDLRVHSAREAQLEALRRQRQLMTKVMGAVPCRVLPTCMAKFAFCCWQDVTQQTKVQQRLELQHSQRESAETQLTTDRKEMQRLQVAAAQEEDGWQTERAELLERLQHLQSRQSEAETQLQKARNRRLAVAAWHGTWVVSVQRWPTFAADNRGLEHYQEQLNRKRDRCLGPLGLFWEAKHPMFCCCAAEPPNATEVKYGDTEEKLRETATLVKTAPAMTSEFIADVFEVRLKDGMHGIVIDVTDPECTIVKNIREGTVSDWNSTCPEGKNVKEFDRILEVNGVRGSSVELAKALGSGTEGPMVLSLQRPEQRVVTLQRPGEIGVVLNYKKLGSKAPWITKISAGLLTRWNEDTPEQAVGIHDRIRAVNGASGTPEELMAGIKDAAETLELTVLHYGF</sequence>
<dbReference type="PROSITE" id="PS50106">
    <property type="entry name" value="PDZ"/>
    <property type="match status" value="1"/>
</dbReference>